<keyword evidence="3" id="KW-1185">Reference proteome</keyword>
<sequence length="441" mass="46875">MVNVAYVYPWDVVGDPAAAERIAALGVTTVALAASYHSTRAATPFHPAHRVLDVPHAAFYLPVRPEAWGRLTPATPTWTTPDAYLLAQSALRAAGLRVHAWTVLTHNAQLGTAFPHLVVRNAFGDPYPYALCPSAPDVAEYCERLVREVLVAGRPDGLILEGCGPMGFAHQGVHEKTSGAGYDPDLMSLCFCASCAPRYPTDTRTQVRNAIDTDTSAEVRPSLDTDTRPHAAALDTQAHAGTALHTPTALDTQAHVSTALHTPTDTRPHARTAVGTPTEPPPHDDPKSLVDAALGPLADEVRAVRVELSASLRHRLITSAREIAPDIPITLHANPDPWATGPFAALPTGDPGADVLVGNCWGAPATDAARLSHLTELRTPGQRVGAYVLALPPRPAHPETLAELLTTYAKAGASEFHLYHAGLASPQRLIAMAQALELTRL</sequence>
<feature type="region of interest" description="Disordered" evidence="1">
    <location>
        <begin position="206"/>
        <end position="227"/>
    </location>
</feature>
<evidence type="ECO:0000256" key="1">
    <source>
        <dbReference type="SAM" id="MobiDB-lite"/>
    </source>
</evidence>
<dbReference type="RefSeq" id="WP_271278340.1">
    <property type="nucleotide sequence ID" value="NZ_JAPNUD010000093.1"/>
</dbReference>
<protein>
    <recommendedName>
        <fullName evidence="4">Alanine-rich protein</fullName>
    </recommendedName>
</protein>
<proteinExistence type="predicted"/>
<name>A0ABT4T456_9ACTN</name>
<reference evidence="2 3" key="1">
    <citation type="submission" date="2022-11" db="EMBL/GenBank/DDBJ databases">
        <title>Nonomuraea corallina sp. nov., a new species of the genus Nonomuraea isolated from sea side sediment in Thai sea.</title>
        <authorList>
            <person name="Ngamcharungchit C."/>
            <person name="Matsumoto A."/>
            <person name="Suriyachadkun C."/>
            <person name="Panbangred W."/>
            <person name="Inahashi Y."/>
            <person name="Intra B."/>
        </authorList>
    </citation>
    <scope>NUCLEOTIDE SEQUENCE [LARGE SCALE GENOMIC DNA]</scope>
    <source>
        <strain evidence="2 3">DSM 43553</strain>
    </source>
</reference>
<dbReference type="Proteomes" id="UP001212498">
    <property type="component" value="Unassembled WGS sequence"/>
</dbReference>
<feature type="compositionally biased region" description="Polar residues" evidence="1">
    <location>
        <begin position="206"/>
        <end position="216"/>
    </location>
</feature>
<comment type="caution">
    <text evidence="2">The sequence shown here is derived from an EMBL/GenBank/DDBJ whole genome shotgun (WGS) entry which is preliminary data.</text>
</comment>
<organism evidence="2 3">
    <name type="scientific">Nonomuraea ferruginea</name>
    <dbReference type="NCBI Taxonomy" id="46174"/>
    <lineage>
        <taxon>Bacteria</taxon>
        <taxon>Bacillati</taxon>
        <taxon>Actinomycetota</taxon>
        <taxon>Actinomycetes</taxon>
        <taxon>Streptosporangiales</taxon>
        <taxon>Streptosporangiaceae</taxon>
        <taxon>Nonomuraea</taxon>
    </lineage>
</organism>
<accession>A0ABT4T456</accession>
<feature type="region of interest" description="Disordered" evidence="1">
    <location>
        <begin position="260"/>
        <end position="290"/>
    </location>
</feature>
<evidence type="ECO:0000313" key="2">
    <source>
        <dbReference type="EMBL" id="MDA0644311.1"/>
    </source>
</evidence>
<gene>
    <name evidence="2" type="ORF">OUY24_27095</name>
</gene>
<dbReference type="EMBL" id="JAPNUD010000093">
    <property type="protein sequence ID" value="MDA0644311.1"/>
    <property type="molecule type" value="Genomic_DNA"/>
</dbReference>
<evidence type="ECO:0008006" key="4">
    <source>
        <dbReference type="Google" id="ProtNLM"/>
    </source>
</evidence>
<evidence type="ECO:0000313" key="3">
    <source>
        <dbReference type="Proteomes" id="UP001212498"/>
    </source>
</evidence>